<dbReference type="Proteomes" id="UP000805193">
    <property type="component" value="Unassembled WGS sequence"/>
</dbReference>
<evidence type="ECO:0000313" key="1">
    <source>
        <dbReference type="EMBL" id="KAG0436146.1"/>
    </source>
</evidence>
<gene>
    <name evidence="1" type="ORF">HPB47_018119</name>
</gene>
<accession>A0AC60QLK8</accession>
<reference evidence="1 2" key="1">
    <citation type="journal article" date="2020" name="Cell">
        <title>Large-Scale Comparative Analyses of Tick Genomes Elucidate Their Genetic Diversity and Vector Capacities.</title>
        <authorList>
            <consortium name="Tick Genome and Microbiome Consortium (TIGMIC)"/>
            <person name="Jia N."/>
            <person name="Wang J."/>
            <person name="Shi W."/>
            <person name="Du L."/>
            <person name="Sun Y."/>
            <person name="Zhan W."/>
            <person name="Jiang J.F."/>
            <person name="Wang Q."/>
            <person name="Zhang B."/>
            <person name="Ji P."/>
            <person name="Bell-Sakyi L."/>
            <person name="Cui X.M."/>
            <person name="Yuan T.T."/>
            <person name="Jiang B.G."/>
            <person name="Yang W.F."/>
            <person name="Lam T.T."/>
            <person name="Chang Q.C."/>
            <person name="Ding S.J."/>
            <person name="Wang X.J."/>
            <person name="Zhu J.G."/>
            <person name="Ruan X.D."/>
            <person name="Zhao L."/>
            <person name="Wei J.T."/>
            <person name="Ye R.Z."/>
            <person name="Que T.C."/>
            <person name="Du C.H."/>
            <person name="Zhou Y.H."/>
            <person name="Cheng J.X."/>
            <person name="Dai P.F."/>
            <person name="Guo W.B."/>
            <person name="Han X.H."/>
            <person name="Huang E.J."/>
            <person name="Li L.F."/>
            <person name="Wei W."/>
            <person name="Gao Y.C."/>
            <person name="Liu J.Z."/>
            <person name="Shao H.Z."/>
            <person name="Wang X."/>
            <person name="Wang C.C."/>
            <person name="Yang T.C."/>
            <person name="Huo Q.B."/>
            <person name="Li W."/>
            <person name="Chen H.Y."/>
            <person name="Chen S.E."/>
            <person name="Zhou L.G."/>
            <person name="Ni X.B."/>
            <person name="Tian J.H."/>
            <person name="Sheng Y."/>
            <person name="Liu T."/>
            <person name="Pan Y.S."/>
            <person name="Xia L.Y."/>
            <person name="Li J."/>
            <person name="Zhao F."/>
            <person name="Cao W.C."/>
        </authorList>
    </citation>
    <scope>NUCLEOTIDE SEQUENCE [LARGE SCALE GENOMIC DNA]</scope>
    <source>
        <strain evidence="1">Iper-2018</strain>
    </source>
</reference>
<organism evidence="1 2">
    <name type="scientific">Ixodes persulcatus</name>
    <name type="common">Taiga tick</name>
    <dbReference type="NCBI Taxonomy" id="34615"/>
    <lineage>
        <taxon>Eukaryota</taxon>
        <taxon>Metazoa</taxon>
        <taxon>Ecdysozoa</taxon>
        <taxon>Arthropoda</taxon>
        <taxon>Chelicerata</taxon>
        <taxon>Arachnida</taxon>
        <taxon>Acari</taxon>
        <taxon>Parasitiformes</taxon>
        <taxon>Ixodida</taxon>
        <taxon>Ixodoidea</taxon>
        <taxon>Ixodidae</taxon>
        <taxon>Ixodinae</taxon>
        <taxon>Ixodes</taxon>
    </lineage>
</organism>
<keyword evidence="2" id="KW-1185">Reference proteome</keyword>
<dbReference type="EMBL" id="JABSTQ010007161">
    <property type="protein sequence ID" value="KAG0436146.1"/>
    <property type="molecule type" value="Genomic_DNA"/>
</dbReference>
<comment type="caution">
    <text evidence="1">The sequence shown here is derived from an EMBL/GenBank/DDBJ whole genome shotgun (WGS) entry which is preliminary data.</text>
</comment>
<protein>
    <submittedName>
        <fullName evidence="1">Uncharacterized protein</fullName>
    </submittedName>
</protein>
<evidence type="ECO:0000313" key="2">
    <source>
        <dbReference type="Proteomes" id="UP000805193"/>
    </source>
</evidence>
<feature type="non-terminal residue" evidence="1">
    <location>
        <position position="58"/>
    </location>
</feature>
<proteinExistence type="predicted"/>
<name>A0AC60QLK8_IXOPE</name>
<sequence length="58" mass="5971">MAASSSLLKVSSLLGIPVRAFEPRSPAEATGVIKGIDATIKIDSKDTIAQLTSSDNTP</sequence>